<dbReference type="Pfam" id="PF13920">
    <property type="entry name" value="zf-C3HC4_3"/>
    <property type="match status" value="1"/>
</dbReference>
<dbReference type="SUPFAM" id="SSF52540">
    <property type="entry name" value="P-loop containing nucleoside triphosphate hydrolases"/>
    <property type="match status" value="1"/>
</dbReference>
<feature type="compositionally biased region" description="Polar residues" evidence="10">
    <location>
        <begin position="1623"/>
        <end position="1642"/>
    </location>
</feature>
<dbReference type="EMBL" id="JABMIG020000088">
    <property type="protein sequence ID" value="KAL3793763.1"/>
    <property type="molecule type" value="Genomic_DNA"/>
</dbReference>
<feature type="domain" description="PDZ" evidence="12">
    <location>
        <begin position="665"/>
        <end position="756"/>
    </location>
</feature>
<feature type="region of interest" description="Disordered" evidence="10">
    <location>
        <begin position="1572"/>
        <end position="1666"/>
    </location>
</feature>
<keyword evidence="2" id="KW-0547">Nucleotide-binding</keyword>
<accession>A0ABD3Q022</accession>
<feature type="region of interest" description="Disordered" evidence="10">
    <location>
        <begin position="1028"/>
        <end position="1060"/>
    </location>
</feature>
<evidence type="ECO:0000259" key="11">
    <source>
        <dbReference type="PROSITE" id="PS50089"/>
    </source>
</evidence>
<dbReference type="SUPFAM" id="SSF57850">
    <property type="entry name" value="RING/U-box"/>
    <property type="match status" value="1"/>
</dbReference>
<evidence type="ECO:0000256" key="2">
    <source>
        <dbReference type="ARBA" id="ARBA00022741"/>
    </source>
</evidence>
<evidence type="ECO:0000313" key="14">
    <source>
        <dbReference type="EMBL" id="KAL3793763.1"/>
    </source>
</evidence>
<dbReference type="SMART" id="SM00228">
    <property type="entry name" value="PDZ"/>
    <property type="match status" value="1"/>
</dbReference>
<feature type="domain" description="RING-type" evidence="11">
    <location>
        <begin position="1733"/>
        <end position="1770"/>
    </location>
</feature>
<evidence type="ECO:0000256" key="3">
    <source>
        <dbReference type="ARBA" id="ARBA00022801"/>
    </source>
</evidence>
<feature type="domain" description="Helicase ATP-binding" evidence="13">
    <location>
        <begin position="415"/>
        <end position="862"/>
    </location>
</feature>
<dbReference type="Gene3D" id="3.30.40.10">
    <property type="entry name" value="Zinc/RING finger domain, C3HC4 (zinc finger)"/>
    <property type="match status" value="1"/>
</dbReference>
<dbReference type="InterPro" id="IPR014013">
    <property type="entry name" value="Helic_SF1/SF2_ATP-bd_DinG/Rad3"/>
</dbReference>
<keyword evidence="6" id="KW-0408">Iron</keyword>
<keyword evidence="5" id="KW-0067">ATP-binding</keyword>
<keyword evidence="1" id="KW-0479">Metal-binding</keyword>
<evidence type="ECO:0000313" key="15">
    <source>
        <dbReference type="Proteomes" id="UP001516023"/>
    </source>
</evidence>
<dbReference type="Pfam" id="PF00595">
    <property type="entry name" value="PDZ"/>
    <property type="match status" value="1"/>
</dbReference>
<evidence type="ECO:0000256" key="7">
    <source>
        <dbReference type="ARBA" id="ARBA00023014"/>
    </source>
</evidence>
<keyword evidence="9" id="KW-0862">Zinc</keyword>
<keyword evidence="3" id="KW-0378">Hydrolase</keyword>
<feature type="region of interest" description="Disordered" evidence="10">
    <location>
        <begin position="1527"/>
        <end position="1550"/>
    </location>
</feature>
<dbReference type="InterPro" id="IPR013083">
    <property type="entry name" value="Znf_RING/FYVE/PHD"/>
</dbReference>
<dbReference type="SUPFAM" id="SSF50156">
    <property type="entry name" value="PDZ domain-like"/>
    <property type="match status" value="1"/>
</dbReference>
<dbReference type="Pfam" id="PF13307">
    <property type="entry name" value="Helicase_C_2"/>
    <property type="match status" value="1"/>
</dbReference>
<feature type="compositionally biased region" description="Basic and acidic residues" evidence="10">
    <location>
        <begin position="51"/>
        <end position="65"/>
    </location>
</feature>
<evidence type="ECO:0000256" key="10">
    <source>
        <dbReference type="SAM" id="MobiDB-lite"/>
    </source>
</evidence>
<dbReference type="Pfam" id="PF06733">
    <property type="entry name" value="DEAD_2"/>
    <property type="match status" value="1"/>
</dbReference>
<evidence type="ECO:0000256" key="4">
    <source>
        <dbReference type="ARBA" id="ARBA00022806"/>
    </source>
</evidence>
<dbReference type="Proteomes" id="UP001516023">
    <property type="component" value="Unassembled WGS sequence"/>
</dbReference>
<dbReference type="GO" id="GO:0005524">
    <property type="term" value="F:ATP binding"/>
    <property type="evidence" value="ECO:0007669"/>
    <property type="project" value="UniProtKB-KW"/>
</dbReference>
<dbReference type="SMART" id="SM00491">
    <property type="entry name" value="HELICc2"/>
    <property type="match status" value="1"/>
</dbReference>
<dbReference type="GO" id="GO:0008270">
    <property type="term" value="F:zinc ion binding"/>
    <property type="evidence" value="ECO:0007669"/>
    <property type="project" value="UniProtKB-KW"/>
</dbReference>
<dbReference type="GO" id="GO:0016787">
    <property type="term" value="F:hydrolase activity"/>
    <property type="evidence" value="ECO:0007669"/>
    <property type="project" value="UniProtKB-KW"/>
</dbReference>
<protein>
    <recommendedName>
        <fullName evidence="16">DNA helicase</fullName>
    </recommendedName>
</protein>
<dbReference type="InterPro" id="IPR006554">
    <property type="entry name" value="Helicase-like_DEXD_c2"/>
</dbReference>
<dbReference type="GO" id="GO:0051536">
    <property type="term" value="F:iron-sulfur cluster binding"/>
    <property type="evidence" value="ECO:0007669"/>
    <property type="project" value="UniProtKB-KW"/>
</dbReference>
<gene>
    <name evidence="14" type="ORF">HJC23_013325</name>
</gene>
<keyword evidence="9" id="KW-0863">Zinc-finger</keyword>
<dbReference type="InterPro" id="IPR001841">
    <property type="entry name" value="Znf_RING"/>
</dbReference>
<evidence type="ECO:0008006" key="16">
    <source>
        <dbReference type="Google" id="ProtNLM"/>
    </source>
</evidence>
<dbReference type="InterPro" id="IPR001478">
    <property type="entry name" value="PDZ"/>
</dbReference>
<feature type="compositionally biased region" description="Polar residues" evidence="10">
    <location>
        <begin position="1650"/>
        <end position="1666"/>
    </location>
</feature>
<comment type="caution">
    <text evidence="14">The sequence shown here is derived from an EMBL/GenBank/DDBJ whole genome shotgun (WGS) entry which is preliminary data.</text>
</comment>
<dbReference type="InterPro" id="IPR036034">
    <property type="entry name" value="PDZ_sf"/>
</dbReference>
<evidence type="ECO:0000256" key="8">
    <source>
        <dbReference type="ARBA" id="ARBA00023235"/>
    </source>
</evidence>
<dbReference type="InterPro" id="IPR006555">
    <property type="entry name" value="ATP-dep_Helicase_C"/>
</dbReference>
<proteinExistence type="predicted"/>
<reference evidence="14 15" key="1">
    <citation type="journal article" date="2020" name="G3 (Bethesda)">
        <title>Improved Reference Genome for Cyclotella cryptica CCMP332, a Model for Cell Wall Morphogenesis, Salinity Adaptation, and Lipid Production in Diatoms (Bacillariophyta).</title>
        <authorList>
            <person name="Roberts W.R."/>
            <person name="Downey K.M."/>
            <person name="Ruck E.C."/>
            <person name="Traller J.C."/>
            <person name="Alverson A.J."/>
        </authorList>
    </citation>
    <scope>NUCLEOTIDE SEQUENCE [LARGE SCALE GENOMIC DNA]</scope>
    <source>
        <strain evidence="14 15">CCMP332</strain>
    </source>
</reference>
<keyword evidence="7" id="KW-0411">Iron-sulfur</keyword>
<dbReference type="PANTHER" id="PTHR11472:SF47">
    <property type="entry name" value="FANCONI ANEMIA GROUP J PROTEIN"/>
    <property type="match status" value="1"/>
</dbReference>
<feature type="compositionally biased region" description="Basic and acidic residues" evidence="10">
    <location>
        <begin position="1613"/>
        <end position="1622"/>
    </location>
</feature>
<sequence>MRTSKAKSEKRTSFEIILIPKYPSVTPGHTESVVFQEVAVLAKSKKTVSLKKKEKEKKEKERLDQRATAATAPPPDKMDQGHSSIPMTESTLCNVGDSANNAAALVGSPCKRAKIAVDMSLSSAEASREELPDHSVDSDDDIEVLSPSRFKEVPATCIAGEADQCGITSGPATAENGEDDDVIMTSTNMTNPNIHYPHMRCNCGVHAFSPDAKNNENHCPKCYCFICDTLAAECDYWDELKLKDAKSRGVGDCDYLTNLGPHCNAYYDKASTGAWESLKVLARNKNNPTNNAIDEHGDVTVLSPPAAQNAHNPYNNSRNDYAGIHSAQIREEILSRLANIPDAGLGGGAAMMMERVRTRKEMRIPEVLLENFRNAVTLHENNISTPDCADSKIVNRRKTEGDIPNLALTSTFIEGIKIGFPFPKIMKPQRQIMLHLIRALKNKKHVVLESPTGTGKSAAILCSVLAWQRAHARAVTNADGGEGAEGGKAQKHTLQTKDGNPCEITDQSPCGCIVSFVYVTIKSRSIRPRTPNAETVTGINVNNECRVRVRNTEKYRKHRLTNPAYDDPYLDEDPPDDMPGDGSSNALDDGPQQGEAEESQFIARSKTCPHYRQLTANRIANLAHSTFVPNNKVDCCTIGGKKSKYGAHDIEDLVDFGKDPYLQSGIALYRGKESESYGLKLKGRKKGSQNFSQHGGCFVESTKKGTPADMSGSLQPGDKILRVNGCDVSQEDAAGVALKIREASGDSLMLDVTRGGSGTLSRFDGEYSSHAACPYYISQMLSKDSDLVFAPYNYVLDPQIRKAMGIELTNAVVVLDEGHNIEGTLRDAGSGKFGEFELCDLIVMLNNYAITEKNTYNMLDVEGEGESMFMCDIAHALLLFVEKIASTLKRSRQSFENNTGRNGAQAALREYEKFHLADDSEFEIAFYGPTGHGGKGVPVGCLPFFQELGLLQSDFETLESYMDAFEKFFRGSKESNESSGERDRISNLVDRLIDLVHKMCAARKTSEHYYAAIVACANGNLAFANGEDVEGNDEGGRRRRKKPRALPLIPPRTAQNSNRSPNPCLHAHCKAACANNVLDPIRHGQSCDGSTPKWEAVLNLQLLTPGPLFQELADECRTVVLASGSLAPISSLCAELNLFSSDSPVALPPITSGTSSTTAAGQKRLQTQPPPLEADHVVNLERQLFVVSIGQFPDGAELHVAQKNYSKMVFLEKLGDAIVRVIEGIPEGGVLVFLPSYNLLGKCERLWNPAGNTRYNRRAFWSQEESTEPSVWDRLRALKHNVIVEPSGGAQAEFEEKKREYMESVENHGGCVLLAVYRGKMSEGISFNDNYARGVICVGVPLPSPYHLPVKVKMNYNEEQRKLRNRTDLLPGQEWYKQQADRAIAQALGRCIRHSADYGAIFLMDTRHCDRGIPNDGIPNAHKNLPKWMRMTVRNLSMNSTSRNSMFNYGSPKTVCGGYAGLKKELHKFFRDAKPFVSSQTKNELAVGATNATANVQQLTPPSSSRLPPNLATGSNSGMLMSVQHMQLSAGSKSSTLSTDSDDVVIVDRPPSRNFEGAKAISKRNTLMSAFQKQKENEPAVKPSKAAKRSSTPTNLKAMFEKQLSASVSTREMTSKQRDSGPDSHSQANSRSQQNLHPNTHNIVADTQLPPRSSPQETTLTQEMSATNSQLQEALNPTMQSFKRSPFAKYMYSPQQGGTSPSAFHEQAALAGISSTSNGHDVAQDITSDEHLCVICEDAKKQVVILPCRHMCLCQGCADFDKIKECPMCRTKVEGSMVVFI</sequence>
<name>A0ABD3Q022_9STRA</name>
<evidence type="ECO:0000256" key="1">
    <source>
        <dbReference type="ARBA" id="ARBA00022723"/>
    </source>
</evidence>
<keyword evidence="8" id="KW-0413">Isomerase</keyword>
<dbReference type="InterPro" id="IPR045028">
    <property type="entry name" value="DinG/Rad3-like"/>
</dbReference>
<keyword evidence="4" id="KW-0347">Helicase</keyword>
<evidence type="ECO:0000259" key="12">
    <source>
        <dbReference type="PROSITE" id="PS50106"/>
    </source>
</evidence>
<dbReference type="PANTHER" id="PTHR11472">
    <property type="entry name" value="DNA REPAIR DEAD HELICASE RAD3/XP-D SUBFAMILY MEMBER"/>
    <property type="match status" value="1"/>
</dbReference>
<evidence type="ECO:0000259" key="13">
    <source>
        <dbReference type="PROSITE" id="PS51193"/>
    </source>
</evidence>
<feature type="region of interest" description="Disordered" evidence="10">
    <location>
        <begin position="46"/>
        <end position="90"/>
    </location>
</feature>
<dbReference type="PROSITE" id="PS51193">
    <property type="entry name" value="HELICASE_ATP_BIND_2"/>
    <property type="match status" value="1"/>
</dbReference>
<keyword evidence="15" id="KW-1185">Reference proteome</keyword>
<dbReference type="Gene3D" id="3.40.50.300">
    <property type="entry name" value="P-loop containing nucleotide triphosphate hydrolases"/>
    <property type="match status" value="3"/>
</dbReference>
<evidence type="ECO:0000256" key="5">
    <source>
        <dbReference type="ARBA" id="ARBA00022840"/>
    </source>
</evidence>
<dbReference type="SMART" id="SM00488">
    <property type="entry name" value="DEXDc2"/>
    <property type="match status" value="1"/>
</dbReference>
<dbReference type="CDD" id="cd00136">
    <property type="entry name" value="PDZ_canonical"/>
    <property type="match status" value="1"/>
</dbReference>
<dbReference type="Gene3D" id="2.30.42.10">
    <property type="match status" value="1"/>
</dbReference>
<dbReference type="InterPro" id="IPR027417">
    <property type="entry name" value="P-loop_NTPase"/>
</dbReference>
<dbReference type="PROSITE" id="PS50089">
    <property type="entry name" value="ZF_RING_2"/>
    <property type="match status" value="1"/>
</dbReference>
<dbReference type="GO" id="GO:0004386">
    <property type="term" value="F:helicase activity"/>
    <property type="evidence" value="ECO:0007669"/>
    <property type="project" value="UniProtKB-KW"/>
</dbReference>
<dbReference type="SMART" id="SM00184">
    <property type="entry name" value="RING"/>
    <property type="match status" value="1"/>
</dbReference>
<feature type="compositionally biased region" description="Acidic residues" evidence="10">
    <location>
        <begin position="568"/>
        <end position="579"/>
    </location>
</feature>
<dbReference type="InterPro" id="IPR010614">
    <property type="entry name" value="RAD3-like_helicase_DEAD"/>
</dbReference>
<organism evidence="14 15">
    <name type="scientific">Cyclotella cryptica</name>
    <dbReference type="NCBI Taxonomy" id="29204"/>
    <lineage>
        <taxon>Eukaryota</taxon>
        <taxon>Sar</taxon>
        <taxon>Stramenopiles</taxon>
        <taxon>Ochrophyta</taxon>
        <taxon>Bacillariophyta</taxon>
        <taxon>Coscinodiscophyceae</taxon>
        <taxon>Thalassiosirophycidae</taxon>
        <taxon>Stephanodiscales</taxon>
        <taxon>Stephanodiscaceae</taxon>
        <taxon>Cyclotella</taxon>
    </lineage>
</organism>
<feature type="region of interest" description="Disordered" evidence="10">
    <location>
        <begin position="1498"/>
        <end position="1517"/>
    </location>
</feature>
<evidence type="ECO:0000256" key="9">
    <source>
        <dbReference type="PROSITE-ProRule" id="PRU00175"/>
    </source>
</evidence>
<evidence type="ECO:0000256" key="6">
    <source>
        <dbReference type="ARBA" id="ARBA00023004"/>
    </source>
</evidence>
<feature type="compositionally biased region" description="Polar residues" evidence="10">
    <location>
        <begin position="81"/>
        <end position="90"/>
    </location>
</feature>
<dbReference type="PROSITE" id="PS50106">
    <property type="entry name" value="PDZ"/>
    <property type="match status" value="1"/>
</dbReference>
<feature type="region of interest" description="Disordered" evidence="10">
    <location>
        <begin position="558"/>
        <end position="600"/>
    </location>
</feature>